<dbReference type="PANTHER" id="PTHR33710">
    <property type="entry name" value="BNAC02G09200D PROTEIN"/>
    <property type="match status" value="1"/>
</dbReference>
<organism evidence="1 2">
    <name type="scientific">Carya illinoinensis</name>
    <name type="common">Pecan</name>
    <dbReference type="NCBI Taxonomy" id="32201"/>
    <lineage>
        <taxon>Eukaryota</taxon>
        <taxon>Viridiplantae</taxon>
        <taxon>Streptophyta</taxon>
        <taxon>Embryophyta</taxon>
        <taxon>Tracheophyta</taxon>
        <taxon>Spermatophyta</taxon>
        <taxon>Magnoliopsida</taxon>
        <taxon>eudicotyledons</taxon>
        <taxon>Gunneridae</taxon>
        <taxon>Pentapetalae</taxon>
        <taxon>rosids</taxon>
        <taxon>fabids</taxon>
        <taxon>Fagales</taxon>
        <taxon>Juglandaceae</taxon>
        <taxon>Carya</taxon>
    </lineage>
</organism>
<comment type="caution">
    <text evidence="1">The sequence shown here is derived from an EMBL/GenBank/DDBJ whole genome shotgun (WGS) entry which is preliminary data.</text>
</comment>
<sequence length="162" mass="18938">MMSGSGPSWVITVKIQREMSFLWEELVGLYSLWDVPWSMCGDFNITQLLSERLGDSSFSSAMEEFEFIFDLDLLNLPLVVGVSTWSNSQSWLRLDRFLVSSSWEVHYPELCQKRLPRVCSDHFPILLDNGGINGGWRYFKFKNVWLEVDGFVDKVRSWWSSY</sequence>
<evidence type="ECO:0000313" key="2">
    <source>
        <dbReference type="Proteomes" id="UP000811609"/>
    </source>
</evidence>
<dbReference type="PANTHER" id="PTHR33710:SF64">
    <property type="entry name" value="ENDONUCLEASE_EXONUCLEASE_PHOSPHATASE DOMAIN-CONTAINING PROTEIN"/>
    <property type="match status" value="1"/>
</dbReference>
<accession>A0A8T1Q8S8</accession>
<dbReference type="AlphaFoldDB" id="A0A8T1Q8S8"/>
<proteinExistence type="predicted"/>
<protein>
    <recommendedName>
        <fullName evidence="3">Endonuclease/exonuclease/phosphatase domain-containing protein</fullName>
    </recommendedName>
</protein>
<dbReference type="EMBL" id="CM031814">
    <property type="protein sequence ID" value="KAG6650816.1"/>
    <property type="molecule type" value="Genomic_DNA"/>
</dbReference>
<evidence type="ECO:0000313" key="1">
    <source>
        <dbReference type="EMBL" id="KAG6650816.1"/>
    </source>
</evidence>
<name>A0A8T1Q8S8_CARIL</name>
<reference evidence="1" key="1">
    <citation type="submission" date="2020-12" db="EMBL/GenBank/DDBJ databases">
        <title>WGS assembly of Carya illinoinensis cv. Pawnee.</title>
        <authorList>
            <person name="Platts A."/>
            <person name="Shu S."/>
            <person name="Wright S."/>
            <person name="Barry K."/>
            <person name="Edger P."/>
            <person name="Pires J.C."/>
            <person name="Schmutz J."/>
        </authorList>
    </citation>
    <scope>NUCLEOTIDE SEQUENCE</scope>
    <source>
        <tissue evidence="1">Leaf</tissue>
    </source>
</reference>
<evidence type="ECO:0008006" key="3">
    <source>
        <dbReference type="Google" id="ProtNLM"/>
    </source>
</evidence>
<keyword evidence="2" id="KW-1185">Reference proteome</keyword>
<gene>
    <name evidence="1" type="ORF">CIPAW_06G068900</name>
</gene>
<dbReference type="Proteomes" id="UP000811609">
    <property type="component" value="Chromosome 6"/>
</dbReference>